<evidence type="ECO:0000313" key="3">
    <source>
        <dbReference type="Proteomes" id="UP000001572"/>
    </source>
</evidence>
<dbReference type="STRING" id="293826.Amet_4702"/>
<proteinExistence type="predicted"/>
<dbReference type="OrthoDB" id="1668885at2"/>
<dbReference type="HOGENOM" id="CLU_062537_1_0_9"/>
<evidence type="ECO:0000313" key="2">
    <source>
        <dbReference type="EMBL" id="ABR50770.1"/>
    </source>
</evidence>
<dbReference type="Proteomes" id="UP000001572">
    <property type="component" value="Chromosome"/>
</dbReference>
<dbReference type="EMBL" id="CP000724">
    <property type="protein sequence ID" value="ABR50770.1"/>
    <property type="molecule type" value="Genomic_DNA"/>
</dbReference>
<dbReference type="AlphaFoldDB" id="A6TX52"/>
<dbReference type="RefSeq" id="WP_012065655.1">
    <property type="nucleotide sequence ID" value="NC_009633.1"/>
</dbReference>
<dbReference type="Pfam" id="PF14336">
    <property type="entry name" value="GLUCM-like_C"/>
    <property type="match status" value="1"/>
</dbReference>
<feature type="domain" description="D-glutamate cyclase-like C-terminal" evidence="1">
    <location>
        <begin position="9"/>
        <end position="286"/>
    </location>
</feature>
<dbReference type="PANTHER" id="PTHR32022">
    <property type="entry name" value="D-GLUTAMATE CYCLASE, MITOCHONDRIAL"/>
    <property type="match status" value="1"/>
</dbReference>
<sequence length="309" mass="33422">MKQTYIDRIETLIGVDVGCRGLGSDFKTGDLGQALEELNQAQRIMIITGFCIRDTMTGETDGPIGAVSLGAALKKLDKEVVIITDEYSYKLVVACCKAMDMDMDMEIDIGIVPFEGAEDYCEQSIRDFEPDLVVAIERPGRAADGGCYSMRGEDLSSFVPNTDHLFSIAKESEIKTMAVGDGGNEMGMGKIAEHIKKNVKLGEKICAVSASDYLIVAGVSNWGAHGLVAGLSIMTSKMLLHNVDKEIEMLEGMIGEGGVDGCSKKVVCTVDGLSLEVNLDMLEQLKVITLEALSAHRSPPRLSRSTRLW</sequence>
<dbReference type="PANTHER" id="PTHR32022:SF10">
    <property type="entry name" value="D-GLUTAMATE CYCLASE, MITOCHONDRIAL"/>
    <property type="match status" value="1"/>
</dbReference>
<dbReference type="InterPro" id="IPR025504">
    <property type="entry name" value="GLUCM_C"/>
</dbReference>
<gene>
    <name evidence="2" type="ordered locus">Amet_4702</name>
</gene>
<accession>A6TX52</accession>
<dbReference type="eggNOG" id="ENOG502Z7HZ">
    <property type="taxonomic scope" value="Bacteria"/>
</dbReference>
<protein>
    <recommendedName>
        <fullName evidence="1">D-glutamate cyclase-like C-terminal domain-containing protein</fullName>
    </recommendedName>
</protein>
<keyword evidence="3" id="KW-1185">Reference proteome</keyword>
<name>A6TX52_ALKMQ</name>
<evidence type="ECO:0000259" key="1">
    <source>
        <dbReference type="Pfam" id="PF14336"/>
    </source>
</evidence>
<dbReference type="Gene3D" id="3.90.1640.20">
    <property type="entry name" value="TON_0340"/>
    <property type="match status" value="1"/>
</dbReference>
<dbReference type="KEGG" id="amt:Amet_4702"/>
<organism evidence="2 3">
    <name type="scientific">Alkaliphilus metalliredigens (strain QYMF)</name>
    <dbReference type="NCBI Taxonomy" id="293826"/>
    <lineage>
        <taxon>Bacteria</taxon>
        <taxon>Bacillati</taxon>
        <taxon>Bacillota</taxon>
        <taxon>Clostridia</taxon>
        <taxon>Peptostreptococcales</taxon>
        <taxon>Natronincolaceae</taxon>
        <taxon>Alkaliphilus</taxon>
    </lineage>
</organism>
<reference evidence="3" key="1">
    <citation type="journal article" date="2016" name="Genome Announc.">
        <title>Complete genome sequence of Alkaliphilus metalliredigens strain QYMF, an alkaliphilic and metal-reducing bacterium isolated from borax-contaminated leachate ponds.</title>
        <authorList>
            <person name="Hwang C."/>
            <person name="Copeland A."/>
            <person name="Lucas S."/>
            <person name="Lapidus A."/>
            <person name="Barry K."/>
            <person name="Detter J.C."/>
            <person name="Glavina Del Rio T."/>
            <person name="Hammon N."/>
            <person name="Israni S."/>
            <person name="Dalin E."/>
            <person name="Tice H."/>
            <person name="Pitluck S."/>
            <person name="Chertkov O."/>
            <person name="Brettin T."/>
            <person name="Bruce D."/>
            <person name="Han C."/>
            <person name="Schmutz J."/>
            <person name="Larimer F."/>
            <person name="Land M.L."/>
            <person name="Hauser L."/>
            <person name="Kyrpides N."/>
            <person name="Mikhailova N."/>
            <person name="Ye Q."/>
            <person name="Zhou J."/>
            <person name="Richardson P."/>
            <person name="Fields M.W."/>
        </authorList>
    </citation>
    <scope>NUCLEOTIDE SEQUENCE [LARGE SCALE GENOMIC DNA]</scope>
    <source>
        <strain evidence="3">QYMF</strain>
    </source>
</reference>